<keyword evidence="2" id="KW-1185">Reference proteome</keyword>
<accession>W8EXX3</accession>
<protein>
    <recommendedName>
        <fullName evidence="3">Calpastatin</fullName>
    </recommendedName>
</protein>
<dbReference type="InterPro" id="IPR036287">
    <property type="entry name" value="Rv1873-like_sf"/>
</dbReference>
<name>W8EXX3_9BACT</name>
<dbReference type="SUPFAM" id="SSF140736">
    <property type="entry name" value="Rv1873-like"/>
    <property type="match status" value="1"/>
</dbReference>
<dbReference type="HOGENOM" id="CLU_124534_0_0_10"/>
<reference evidence="1 2" key="1">
    <citation type="submission" date="2014-01" db="EMBL/GenBank/DDBJ databases">
        <title>Complete genome sequence of ionizing-radiation resistance bacterium Hymenobacter swuensis DY53.</title>
        <authorList>
            <person name="Jung J.-H."/>
            <person name="Jeong S.-W."/>
            <person name="Joe M.-H."/>
            <person name="Cho y.-j."/>
            <person name="Kim M.-K."/>
            <person name="Lim S.-Y."/>
        </authorList>
    </citation>
    <scope>NUCLEOTIDE SEQUENCE [LARGE SCALE GENOMIC DNA]</scope>
    <source>
        <strain evidence="1 2">DY53</strain>
    </source>
</reference>
<dbReference type="InterPro" id="IPR014937">
    <property type="entry name" value="DUF1810"/>
</dbReference>
<dbReference type="Proteomes" id="UP000019423">
    <property type="component" value="Chromosome"/>
</dbReference>
<gene>
    <name evidence="1" type="ORF">Hsw_2334</name>
</gene>
<evidence type="ECO:0008006" key="3">
    <source>
        <dbReference type="Google" id="ProtNLM"/>
    </source>
</evidence>
<evidence type="ECO:0000313" key="2">
    <source>
        <dbReference type="Proteomes" id="UP000019423"/>
    </source>
</evidence>
<sequence length="156" mass="18039">MPLPDFPYFICLTMPQKLDLQRFLDAQQRDYATALDEIRAGRKRTHWMWYVFPQMQGLGYSETARFYAIQNRQEAEAYLKHPVLGPHLREISAALLTLESTDATRIMGSPDDLKLRSSMTLFAALEGADPVFQRVLDKFFGGEPDEKTRQILRQNP</sequence>
<dbReference type="AlphaFoldDB" id="W8EXX3"/>
<dbReference type="KEGG" id="hsw:Hsw_2334"/>
<proteinExistence type="predicted"/>
<dbReference type="STRING" id="1227739.Hsw_2334"/>
<dbReference type="Pfam" id="PF08837">
    <property type="entry name" value="DUF1810"/>
    <property type="match status" value="1"/>
</dbReference>
<organism evidence="1 2">
    <name type="scientific">Hymenobacter swuensis DY53</name>
    <dbReference type="NCBI Taxonomy" id="1227739"/>
    <lineage>
        <taxon>Bacteria</taxon>
        <taxon>Pseudomonadati</taxon>
        <taxon>Bacteroidota</taxon>
        <taxon>Cytophagia</taxon>
        <taxon>Cytophagales</taxon>
        <taxon>Hymenobacteraceae</taxon>
        <taxon>Hymenobacter</taxon>
    </lineage>
</organism>
<dbReference type="Gene3D" id="1.25.40.380">
    <property type="entry name" value="Protein of unknown function DUF1810"/>
    <property type="match status" value="1"/>
</dbReference>
<dbReference type="PATRIC" id="fig|1227739.3.peg.2533"/>
<dbReference type="EMBL" id="CP007145">
    <property type="protein sequence ID" value="AHJ97929.1"/>
    <property type="molecule type" value="Genomic_DNA"/>
</dbReference>
<dbReference type="eggNOG" id="COG5579">
    <property type="taxonomic scope" value="Bacteria"/>
</dbReference>
<evidence type="ECO:0000313" key="1">
    <source>
        <dbReference type="EMBL" id="AHJ97929.1"/>
    </source>
</evidence>
<dbReference type="PIRSF" id="PIRSF008546">
    <property type="entry name" value="UCP008546"/>
    <property type="match status" value="1"/>
</dbReference>